<dbReference type="NCBIfam" id="TIGR00350">
    <property type="entry name" value="lytR_cpsA_psr"/>
    <property type="match status" value="1"/>
</dbReference>
<sequence length="359" mass="39829">MGRKQIEKTGVAAKKHWKVSEKIILIVAILLLLLGAIAIFGRTMVSMRLLGDETLDGGQLSTEIQTPSELQGRMLNLLVVGVSDDPDERESTRLTDTIMVVSVNIEDQKVNILQIPRDTYVGEETSTHKINAIYAQNPDHWDYAGLDGLSRMIYDQFQVTIDHYVTIQMDGFRDMINAIGGVTMDVPVDMELNGTYVEAGTQTLNGDQAIAVVRTRNVYLNADIGRLQTQKIFMSALLEKVMSLSVDQMVSLVPTLLNYVTTDLTVEDCLNLYYLVRGMTSDDITAVTCPGEGTTVDGQSCWGLYHERTAIILNELFRPFAETPDISSDELGIYDVVAEPYISEDEDFGLGTMTDYASE</sequence>
<feature type="transmembrane region" description="Helical" evidence="2">
    <location>
        <begin position="23"/>
        <end position="41"/>
    </location>
</feature>
<dbReference type="PANTHER" id="PTHR33392:SF6">
    <property type="entry name" value="POLYISOPRENYL-TEICHOIC ACID--PEPTIDOGLYCAN TEICHOIC ACID TRANSFERASE TAGU"/>
    <property type="match status" value="1"/>
</dbReference>
<accession>A0A9D1DBI1</accession>
<dbReference type="Proteomes" id="UP000886749">
    <property type="component" value="Unassembled WGS sequence"/>
</dbReference>
<dbReference type="EMBL" id="DVGY01000005">
    <property type="protein sequence ID" value="HIR40232.1"/>
    <property type="molecule type" value="Genomic_DNA"/>
</dbReference>
<reference evidence="4" key="2">
    <citation type="journal article" date="2021" name="PeerJ">
        <title>Extensive microbial diversity within the chicken gut microbiome revealed by metagenomics and culture.</title>
        <authorList>
            <person name="Gilroy R."/>
            <person name="Ravi A."/>
            <person name="Getino M."/>
            <person name="Pursley I."/>
            <person name="Horton D.L."/>
            <person name="Alikhan N.F."/>
            <person name="Baker D."/>
            <person name="Gharbi K."/>
            <person name="Hall N."/>
            <person name="Watson M."/>
            <person name="Adriaenssens E.M."/>
            <person name="Foster-Nyarko E."/>
            <person name="Jarju S."/>
            <person name="Secka A."/>
            <person name="Antonio M."/>
            <person name="Oren A."/>
            <person name="Chaudhuri R.R."/>
            <person name="La Ragione R."/>
            <person name="Hildebrand F."/>
            <person name="Pallen M.J."/>
        </authorList>
    </citation>
    <scope>NUCLEOTIDE SEQUENCE</scope>
    <source>
        <strain evidence="4">CHK184-25365</strain>
    </source>
</reference>
<organism evidence="4 5">
    <name type="scientific">Candidatus Egerieicola pullicola</name>
    <dbReference type="NCBI Taxonomy" id="2840775"/>
    <lineage>
        <taxon>Bacteria</taxon>
        <taxon>Bacillati</taxon>
        <taxon>Bacillota</taxon>
        <taxon>Clostridia</taxon>
        <taxon>Eubacteriales</taxon>
        <taxon>Oscillospiraceae</taxon>
        <taxon>Oscillospiraceae incertae sedis</taxon>
        <taxon>Candidatus Egerieicola</taxon>
    </lineage>
</organism>
<name>A0A9D1DBI1_9FIRM</name>
<dbReference type="AlphaFoldDB" id="A0A9D1DBI1"/>
<dbReference type="InterPro" id="IPR050922">
    <property type="entry name" value="LytR/CpsA/Psr_CW_biosynth"/>
</dbReference>
<evidence type="ECO:0000313" key="4">
    <source>
        <dbReference type="EMBL" id="HIR40232.1"/>
    </source>
</evidence>
<proteinExistence type="inferred from homology"/>
<evidence type="ECO:0000256" key="1">
    <source>
        <dbReference type="ARBA" id="ARBA00006068"/>
    </source>
</evidence>
<keyword evidence="2" id="KW-0812">Transmembrane</keyword>
<dbReference type="InterPro" id="IPR004474">
    <property type="entry name" value="LytR_CpsA_psr"/>
</dbReference>
<comment type="caution">
    <text evidence="4">The sequence shown here is derived from an EMBL/GenBank/DDBJ whole genome shotgun (WGS) entry which is preliminary data.</text>
</comment>
<dbReference type="PANTHER" id="PTHR33392">
    <property type="entry name" value="POLYISOPRENYL-TEICHOIC ACID--PEPTIDOGLYCAN TEICHOIC ACID TRANSFERASE TAGU"/>
    <property type="match status" value="1"/>
</dbReference>
<gene>
    <name evidence="4" type="ORF">IAB36_00170</name>
</gene>
<protein>
    <submittedName>
        <fullName evidence="4">LCP family protein</fullName>
    </submittedName>
</protein>
<keyword evidence="2" id="KW-0472">Membrane</keyword>
<dbReference type="Pfam" id="PF03816">
    <property type="entry name" value="LytR_cpsA_psr"/>
    <property type="match status" value="1"/>
</dbReference>
<evidence type="ECO:0000256" key="2">
    <source>
        <dbReference type="SAM" id="Phobius"/>
    </source>
</evidence>
<reference evidence="4" key="1">
    <citation type="submission" date="2020-10" db="EMBL/GenBank/DDBJ databases">
        <authorList>
            <person name="Gilroy R."/>
        </authorList>
    </citation>
    <scope>NUCLEOTIDE SEQUENCE</scope>
    <source>
        <strain evidence="4">CHK184-25365</strain>
    </source>
</reference>
<evidence type="ECO:0000259" key="3">
    <source>
        <dbReference type="Pfam" id="PF03816"/>
    </source>
</evidence>
<evidence type="ECO:0000313" key="5">
    <source>
        <dbReference type="Proteomes" id="UP000886749"/>
    </source>
</evidence>
<keyword evidence="2" id="KW-1133">Transmembrane helix</keyword>
<feature type="domain" description="Cell envelope-related transcriptional attenuator" evidence="3">
    <location>
        <begin position="95"/>
        <end position="242"/>
    </location>
</feature>
<dbReference type="Gene3D" id="3.40.630.190">
    <property type="entry name" value="LCP protein"/>
    <property type="match status" value="1"/>
</dbReference>
<comment type="similarity">
    <text evidence="1">Belongs to the LytR/CpsA/Psr (LCP) family.</text>
</comment>